<keyword evidence="3" id="KW-1185">Reference proteome</keyword>
<evidence type="ECO:0000313" key="3">
    <source>
        <dbReference type="Proteomes" id="UP001107558"/>
    </source>
</evidence>
<protein>
    <submittedName>
        <fullName evidence="2">Uncharacterized protein</fullName>
    </submittedName>
</protein>
<accession>A0A9J6C8E1</accession>
<reference evidence="2" key="1">
    <citation type="submission" date="2021-03" db="EMBL/GenBank/DDBJ databases">
        <title>Chromosome level genome of the anhydrobiotic midge Polypedilum vanderplanki.</title>
        <authorList>
            <person name="Yoshida Y."/>
            <person name="Kikawada T."/>
            <person name="Gusev O."/>
        </authorList>
    </citation>
    <scope>NUCLEOTIDE SEQUENCE</scope>
    <source>
        <strain evidence="2">NIAS01</strain>
        <tissue evidence="2">Whole body or cell culture</tissue>
    </source>
</reference>
<gene>
    <name evidence="2" type="ORF">PVAND_007834</name>
</gene>
<comment type="caution">
    <text evidence="2">The sequence shown here is derived from an EMBL/GenBank/DDBJ whole genome shotgun (WGS) entry which is preliminary data.</text>
</comment>
<name>A0A9J6C8E1_POLVA</name>
<feature type="chain" id="PRO_5039906197" evidence="1">
    <location>
        <begin position="20"/>
        <end position="187"/>
    </location>
</feature>
<dbReference type="OrthoDB" id="10518239at2759"/>
<evidence type="ECO:0000256" key="1">
    <source>
        <dbReference type="SAM" id="SignalP"/>
    </source>
</evidence>
<proteinExistence type="predicted"/>
<dbReference type="AlphaFoldDB" id="A0A9J6C8E1"/>
<feature type="signal peptide" evidence="1">
    <location>
        <begin position="1"/>
        <end position="19"/>
    </location>
</feature>
<sequence>MEKYIVFFIISFLIASIHGSSESSSSEEKDKKAVSMYQELYCQTEFVLKEKLIQAAENSENGFKILAGDNIDQLDCQPVLEKSKQKIYHKLRKEHKSKKYLKKSADCNIKKFQEHGYDKLRFKSNSLLGLDLPTATKNELRSQINKEIAEIIEKSVDECSMNPTTTTDHPIDVRGEFSTINNVPNIP</sequence>
<dbReference type="EMBL" id="JADBJN010000002">
    <property type="protein sequence ID" value="KAG5678136.1"/>
    <property type="molecule type" value="Genomic_DNA"/>
</dbReference>
<organism evidence="2 3">
    <name type="scientific">Polypedilum vanderplanki</name>
    <name type="common">Sleeping chironomid midge</name>
    <dbReference type="NCBI Taxonomy" id="319348"/>
    <lineage>
        <taxon>Eukaryota</taxon>
        <taxon>Metazoa</taxon>
        <taxon>Ecdysozoa</taxon>
        <taxon>Arthropoda</taxon>
        <taxon>Hexapoda</taxon>
        <taxon>Insecta</taxon>
        <taxon>Pterygota</taxon>
        <taxon>Neoptera</taxon>
        <taxon>Endopterygota</taxon>
        <taxon>Diptera</taxon>
        <taxon>Nematocera</taxon>
        <taxon>Chironomoidea</taxon>
        <taxon>Chironomidae</taxon>
        <taxon>Chironominae</taxon>
        <taxon>Polypedilum</taxon>
        <taxon>Polypedilum</taxon>
    </lineage>
</organism>
<dbReference type="Proteomes" id="UP001107558">
    <property type="component" value="Chromosome 2"/>
</dbReference>
<evidence type="ECO:0000313" key="2">
    <source>
        <dbReference type="EMBL" id="KAG5678136.1"/>
    </source>
</evidence>
<keyword evidence="1" id="KW-0732">Signal</keyword>